<protein>
    <recommendedName>
        <fullName evidence="3">Transmembrane protein</fullName>
    </recommendedName>
</protein>
<evidence type="ECO:0000256" key="1">
    <source>
        <dbReference type="SAM" id="Phobius"/>
    </source>
</evidence>
<keyword evidence="1" id="KW-0812">Transmembrane</keyword>
<keyword evidence="1" id="KW-1133">Transmembrane helix</keyword>
<feature type="transmembrane region" description="Helical" evidence="1">
    <location>
        <begin position="56"/>
        <end position="79"/>
    </location>
</feature>
<feature type="transmembrane region" description="Helical" evidence="1">
    <location>
        <begin position="20"/>
        <end position="44"/>
    </location>
</feature>
<reference evidence="2" key="1">
    <citation type="journal article" date="2020" name="Nature">
        <title>Giant virus diversity and host interactions through global metagenomics.</title>
        <authorList>
            <person name="Schulz F."/>
            <person name="Roux S."/>
            <person name="Paez-Espino D."/>
            <person name="Jungbluth S."/>
            <person name="Walsh D.A."/>
            <person name="Denef V.J."/>
            <person name="McMahon K.D."/>
            <person name="Konstantinidis K.T."/>
            <person name="Eloe-Fadrosh E.A."/>
            <person name="Kyrpides N.C."/>
            <person name="Woyke T."/>
        </authorList>
    </citation>
    <scope>NUCLEOTIDE SEQUENCE</scope>
    <source>
        <strain evidence="2">GVMAG-M-3300023110-24</strain>
    </source>
</reference>
<feature type="transmembrane region" description="Helical" evidence="1">
    <location>
        <begin position="99"/>
        <end position="121"/>
    </location>
</feature>
<accession>A0A6C0CY76</accession>
<organism evidence="2">
    <name type="scientific">viral metagenome</name>
    <dbReference type="NCBI Taxonomy" id="1070528"/>
    <lineage>
        <taxon>unclassified sequences</taxon>
        <taxon>metagenomes</taxon>
        <taxon>organismal metagenomes</taxon>
    </lineage>
</organism>
<proteinExistence type="predicted"/>
<dbReference type="AlphaFoldDB" id="A0A6C0CY76"/>
<evidence type="ECO:0000313" key="2">
    <source>
        <dbReference type="EMBL" id="QHT09217.1"/>
    </source>
</evidence>
<keyword evidence="1" id="KW-0472">Membrane</keyword>
<name>A0A6C0CY76_9ZZZZ</name>
<evidence type="ECO:0008006" key="3">
    <source>
        <dbReference type="Google" id="ProtNLM"/>
    </source>
</evidence>
<dbReference type="EMBL" id="MN739508">
    <property type="protein sequence ID" value="QHT09217.1"/>
    <property type="molecule type" value="Genomic_DNA"/>
</dbReference>
<sequence length="131" mass="15085">MSEEETKETKCDNVVKYDNMIIYLLVIGFIISFFLPSFLALMMLAGDNGTTYAKSLLIYLIIHFFILITVIFFVIYNISNTKPTSYNENNECNPNTWRWVAIGFSIGTLFFCLVISSGYCYSNLQEIGEYE</sequence>